<dbReference type="Proteomes" id="UP000823749">
    <property type="component" value="Chromosome 3"/>
</dbReference>
<gene>
    <name evidence="1" type="ORF">RHGRI_007142</name>
</gene>
<keyword evidence="2" id="KW-1185">Reference proteome</keyword>
<protein>
    <submittedName>
        <fullName evidence="1">Uncharacterized protein</fullName>
    </submittedName>
</protein>
<sequence length="136" mass="14694">MNSPDVDKKSNILDVSYANALRVVSHVLPKAETISRLRNTPNNNSSEFRYLGSIATSRGGAIGGRDGDGDGDLLGFGWIGRLVARVVLRTPELIRVQEDWVFGGEGGSPDSRAMTLELVAVNGPFISTDCTYMSMF</sequence>
<proteinExistence type="predicted"/>
<reference evidence="1" key="1">
    <citation type="submission" date="2020-08" db="EMBL/GenBank/DDBJ databases">
        <title>Plant Genome Project.</title>
        <authorList>
            <person name="Zhang R.-G."/>
        </authorList>
    </citation>
    <scope>NUCLEOTIDE SEQUENCE</scope>
    <source>
        <strain evidence="1">WSP0</strain>
        <tissue evidence="1">Leaf</tissue>
    </source>
</reference>
<name>A0AAV6KX92_9ERIC</name>
<comment type="caution">
    <text evidence="1">The sequence shown here is derived from an EMBL/GenBank/DDBJ whole genome shotgun (WGS) entry which is preliminary data.</text>
</comment>
<dbReference type="AlphaFoldDB" id="A0AAV6KX92"/>
<evidence type="ECO:0000313" key="2">
    <source>
        <dbReference type="Proteomes" id="UP000823749"/>
    </source>
</evidence>
<accession>A0AAV6KX92</accession>
<dbReference type="EMBL" id="JACTNZ010000003">
    <property type="protein sequence ID" value="KAG5556773.1"/>
    <property type="molecule type" value="Genomic_DNA"/>
</dbReference>
<organism evidence="1 2">
    <name type="scientific">Rhododendron griersonianum</name>
    <dbReference type="NCBI Taxonomy" id="479676"/>
    <lineage>
        <taxon>Eukaryota</taxon>
        <taxon>Viridiplantae</taxon>
        <taxon>Streptophyta</taxon>
        <taxon>Embryophyta</taxon>
        <taxon>Tracheophyta</taxon>
        <taxon>Spermatophyta</taxon>
        <taxon>Magnoliopsida</taxon>
        <taxon>eudicotyledons</taxon>
        <taxon>Gunneridae</taxon>
        <taxon>Pentapetalae</taxon>
        <taxon>asterids</taxon>
        <taxon>Ericales</taxon>
        <taxon>Ericaceae</taxon>
        <taxon>Ericoideae</taxon>
        <taxon>Rhodoreae</taxon>
        <taxon>Rhododendron</taxon>
    </lineage>
</organism>
<evidence type="ECO:0000313" key="1">
    <source>
        <dbReference type="EMBL" id="KAG5556773.1"/>
    </source>
</evidence>